<feature type="compositionally biased region" description="Polar residues" evidence="1">
    <location>
        <begin position="37"/>
        <end position="59"/>
    </location>
</feature>
<feature type="compositionally biased region" description="Low complexity" evidence="1">
    <location>
        <begin position="665"/>
        <end position="676"/>
    </location>
</feature>
<feature type="region of interest" description="Disordered" evidence="1">
    <location>
        <begin position="477"/>
        <end position="514"/>
    </location>
</feature>
<name>A0A9P6PYI0_9FUNG</name>
<feature type="compositionally biased region" description="Low complexity" evidence="1">
    <location>
        <begin position="477"/>
        <end position="499"/>
    </location>
</feature>
<feature type="region of interest" description="Disordered" evidence="1">
    <location>
        <begin position="312"/>
        <end position="355"/>
    </location>
</feature>
<feature type="region of interest" description="Disordered" evidence="1">
    <location>
        <begin position="1057"/>
        <end position="1105"/>
    </location>
</feature>
<dbReference type="AlphaFoldDB" id="A0A9P6PYI0"/>
<feature type="compositionally biased region" description="Low complexity" evidence="1">
    <location>
        <begin position="847"/>
        <end position="863"/>
    </location>
</feature>
<feature type="compositionally biased region" description="Polar residues" evidence="1">
    <location>
        <begin position="742"/>
        <end position="756"/>
    </location>
</feature>
<feature type="compositionally biased region" description="Polar residues" evidence="1">
    <location>
        <begin position="540"/>
        <end position="591"/>
    </location>
</feature>
<feature type="region of interest" description="Disordered" evidence="1">
    <location>
        <begin position="401"/>
        <end position="463"/>
    </location>
</feature>
<feature type="compositionally biased region" description="Low complexity" evidence="1">
    <location>
        <begin position="983"/>
        <end position="995"/>
    </location>
</feature>
<feature type="region of interest" description="Disordered" evidence="1">
    <location>
        <begin position="831"/>
        <end position="889"/>
    </location>
</feature>
<evidence type="ECO:0000256" key="1">
    <source>
        <dbReference type="SAM" id="MobiDB-lite"/>
    </source>
</evidence>
<protein>
    <submittedName>
        <fullName evidence="2">Uncharacterized protein</fullName>
    </submittedName>
</protein>
<proteinExistence type="predicted"/>
<feature type="compositionally biased region" description="Low complexity" evidence="1">
    <location>
        <begin position="322"/>
        <end position="351"/>
    </location>
</feature>
<feature type="region of interest" description="Disordered" evidence="1">
    <location>
        <begin position="228"/>
        <end position="270"/>
    </location>
</feature>
<feature type="compositionally biased region" description="Polar residues" evidence="1">
    <location>
        <begin position="772"/>
        <end position="783"/>
    </location>
</feature>
<feature type="compositionally biased region" description="Low complexity" evidence="1">
    <location>
        <begin position="1077"/>
        <end position="1090"/>
    </location>
</feature>
<feature type="compositionally biased region" description="Polar residues" evidence="1">
    <location>
        <begin position="505"/>
        <end position="514"/>
    </location>
</feature>
<gene>
    <name evidence="2" type="ORF">BG011_004348</name>
</gene>
<sequence length="1105" mass="116026">MAPLQVKIGKDVDKGTFTPSLLPSEPPHSPLPHQQKDSFTSAHSSPSALSTTSAGTSPNVKDDATKSNRENGNNDNDDDNDGDDHYSSFYSSIPTLPDPPSTSKATTLTDTNKCIVSNSFFYAQTPHQASTTRFNVSLGTRTPMQIVAMSNLKLNNDIFSARSLSIHRRILVKNLLTLLYEMNPMLDWFDDGSHPSGNGLGIEGASELLLEEDEQDGWMEQTLNAAGLSDCKDANGGHQENARKKDESICNRGIGSEPNTSKGDHSSVDAHDGSIAMAKTASTAALGVSVKQEYHSDATTSSPLESSRVIRFSLTSPPPPSAAASTSASTSALSSSSSSSSPSFHATPSSSNFLSLPNIPSLPRPKSTELPQSLHNYLSAVFDVDWSVELPSTEDSLFTFGGSLSSSSSSSPSSGSASSAGTSPPGSTASSPSSPSYLTGSSLSSSPRRISASSSSGSSTSSRLSFSAASSSSSLSSLGSTSIKSQSQSQSQNSNPSQSKDSVRATGNTARSTTTITIGNVASNISSRSSAVEQHDANGLTLSSNANSTKDSIANTSNQTNNRNHGTTNDSNTGKNSSSQKSAPSTGTRKSTVVPGRRSSLMHSGQMPTAAGSMSRTSQGSNGNITTNTAGDKSLPGIPLATTMTPGYDVGDSVSGSPSQENLNSTSSTFSRRTSSLPPMKRPAPIPRNPSSDSVTSSAGLPRPLASAAFHSTEAFPSISPMLSPAPSGTNAYDSIGKNDDSVNGPSHSLSVSGFPNTPGPKVMTSIKARRQVSTELDPQSKQGPEPIQQQQQQQQQSQVYFHEKSYTARNPPQAPRQLIIGLLSPPSPVTSPTLTPIAPLSPPRSPARAASPSPSLSPSLSSVMTNGAPISPPFLPAQDAQDPSVSRPLTPLQHYYYQQQQQQQQHHLHYPSMPTVTTRSNSDDQLQIQSRVNRARSPSLSPSLPLSPPTSPVLLSTVSPLPPTSTSTLPKRQRPAAAYGLTTSKSSPDLSSTSVGYHSPYNSDMDKAQRPLPALPVQHQHQYQYQLRQDPALPQQHQHQAGLSLGFKIMTRSSSSAVSGHDMNGHHDGKPYPAANNNSSINGNGNGNSRWGSMKTMFGLKTGK</sequence>
<feature type="region of interest" description="Disordered" evidence="1">
    <location>
        <begin position="1"/>
        <end position="105"/>
    </location>
</feature>
<organism evidence="2 3">
    <name type="scientific">Mortierella polycephala</name>
    <dbReference type="NCBI Taxonomy" id="41804"/>
    <lineage>
        <taxon>Eukaryota</taxon>
        <taxon>Fungi</taxon>
        <taxon>Fungi incertae sedis</taxon>
        <taxon>Mucoromycota</taxon>
        <taxon>Mortierellomycotina</taxon>
        <taxon>Mortierellomycetes</taxon>
        <taxon>Mortierellales</taxon>
        <taxon>Mortierellaceae</taxon>
        <taxon>Mortierella</taxon>
    </lineage>
</organism>
<feature type="compositionally biased region" description="Basic and acidic residues" evidence="1">
    <location>
        <begin position="230"/>
        <end position="249"/>
    </location>
</feature>
<feature type="compositionally biased region" description="Low complexity" evidence="1">
    <location>
        <begin position="789"/>
        <end position="799"/>
    </location>
</feature>
<evidence type="ECO:0000313" key="3">
    <source>
        <dbReference type="Proteomes" id="UP000726737"/>
    </source>
</evidence>
<feature type="region of interest" description="Disordered" evidence="1">
    <location>
        <begin position="730"/>
        <end position="801"/>
    </location>
</feature>
<dbReference type="EMBL" id="JAAAJA010000286">
    <property type="protein sequence ID" value="KAG0256712.1"/>
    <property type="molecule type" value="Genomic_DNA"/>
</dbReference>
<accession>A0A9P6PYI0</accession>
<feature type="compositionally biased region" description="Basic and acidic residues" evidence="1">
    <location>
        <begin position="60"/>
        <end position="69"/>
    </location>
</feature>
<feature type="compositionally biased region" description="Polar residues" evidence="1">
    <location>
        <begin position="601"/>
        <end position="631"/>
    </location>
</feature>
<feature type="compositionally biased region" description="Polar residues" evidence="1">
    <location>
        <begin position="654"/>
        <end position="664"/>
    </location>
</feature>
<feature type="compositionally biased region" description="Polar residues" evidence="1">
    <location>
        <begin position="915"/>
        <end position="933"/>
    </location>
</feature>
<dbReference type="OrthoDB" id="2445569at2759"/>
<feature type="region of interest" description="Disordered" evidence="1">
    <location>
        <begin position="913"/>
        <end position="997"/>
    </location>
</feature>
<feature type="region of interest" description="Disordered" evidence="1">
    <location>
        <begin position="527"/>
        <end position="700"/>
    </location>
</feature>
<feature type="compositionally biased region" description="Polar residues" evidence="1">
    <location>
        <begin position="689"/>
        <end position="699"/>
    </location>
</feature>
<feature type="compositionally biased region" description="Low complexity" evidence="1">
    <location>
        <begin position="953"/>
        <end position="971"/>
    </location>
</feature>
<comment type="caution">
    <text evidence="2">The sequence shown here is derived from an EMBL/GenBank/DDBJ whole genome shotgun (WGS) entry which is preliminary data.</text>
</comment>
<dbReference type="Proteomes" id="UP000726737">
    <property type="component" value="Unassembled WGS sequence"/>
</dbReference>
<evidence type="ECO:0000313" key="2">
    <source>
        <dbReference type="EMBL" id="KAG0256712.1"/>
    </source>
</evidence>
<keyword evidence="3" id="KW-1185">Reference proteome</keyword>
<reference evidence="2" key="1">
    <citation type="journal article" date="2020" name="Fungal Divers.">
        <title>Resolving the Mortierellaceae phylogeny through synthesis of multi-gene phylogenetics and phylogenomics.</title>
        <authorList>
            <person name="Vandepol N."/>
            <person name="Liber J."/>
            <person name="Desiro A."/>
            <person name="Na H."/>
            <person name="Kennedy M."/>
            <person name="Barry K."/>
            <person name="Grigoriev I.V."/>
            <person name="Miller A.N."/>
            <person name="O'Donnell K."/>
            <person name="Stajich J.E."/>
            <person name="Bonito G."/>
        </authorList>
    </citation>
    <scope>NUCLEOTIDE SEQUENCE</scope>
    <source>
        <strain evidence="2">KOD948</strain>
    </source>
</reference>